<proteinExistence type="predicted"/>
<keyword evidence="2" id="KW-1185">Reference proteome</keyword>
<evidence type="ECO:0000313" key="1">
    <source>
        <dbReference type="EMBL" id="MET4683945.1"/>
    </source>
</evidence>
<sequence length="128" mass="13859">MSKTPKSAAKPMKVSKTRWREVVLVCRKCSKKLKGGYGPDGDKTLKKALRRYLHAGKSRKDALAVVGADCFDVCPKNAVVAVNARRPEELLIVPAGADLFEVKARLGLDDGRRLKPVFALPASDGTPS</sequence>
<organism evidence="1 2">
    <name type="scientific">Brevundimonas faecalis</name>
    <dbReference type="NCBI Taxonomy" id="947378"/>
    <lineage>
        <taxon>Bacteria</taxon>
        <taxon>Pseudomonadati</taxon>
        <taxon>Pseudomonadota</taxon>
        <taxon>Alphaproteobacteria</taxon>
        <taxon>Caulobacterales</taxon>
        <taxon>Caulobacteraceae</taxon>
        <taxon>Brevundimonas</taxon>
    </lineage>
</organism>
<name>A0ABV2RBJ1_9CAUL</name>
<evidence type="ECO:0000313" key="2">
    <source>
        <dbReference type="Proteomes" id="UP001549313"/>
    </source>
</evidence>
<gene>
    <name evidence="1" type="ORF">ABIE19_001875</name>
</gene>
<dbReference type="EMBL" id="JBEPTF010000002">
    <property type="protein sequence ID" value="MET4683945.1"/>
    <property type="molecule type" value="Genomic_DNA"/>
</dbReference>
<comment type="caution">
    <text evidence="1">The sequence shown here is derived from an EMBL/GenBank/DDBJ whole genome shotgun (WGS) entry which is preliminary data.</text>
</comment>
<dbReference type="RefSeq" id="WP_354088897.1">
    <property type="nucleotide sequence ID" value="NZ_JBEPTF010000002.1"/>
</dbReference>
<accession>A0ABV2RBJ1</accession>
<evidence type="ECO:0008006" key="3">
    <source>
        <dbReference type="Google" id="ProtNLM"/>
    </source>
</evidence>
<reference evidence="1 2" key="1">
    <citation type="submission" date="2024-06" db="EMBL/GenBank/DDBJ databases">
        <title>Sorghum-associated microbial communities from plants grown in Nebraska, USA.</title>
        <authorList>
            <person name="Schachtman D."/>
        </authorList>
    </citation>
    <scope>NUCLEOTIDE SEQUENCE [LARGE SCALE GENOMIC DNA]</scope>
    <source>
        <strain evidence="1 2">2814</strain>
    </source>
</reference>
<protein>
    <recommendedName>
        <fullName evidence="3">(2Fe-2S) ferredoxin domain-containing protein</fullName>
    </recommendedName>
</protein>
<dbReference type="Proteomes" id="UP001549313">
    <property type="component" value="Unassembled WGS sequence"/>
</dbReference>